<sequence>MAGQICPSYVLVDVLVSIQLFVPKSGCCIMNFYRRKLPHWQPHGAEYFVTFRLAGSIPKKVITKLKAEKEQLFGKYVANQDSTEEVSDIPLKIHKYIFKKYDDYLDDHVIGPTWLAEKEVAKVVTEAIYFRDDRVYELYAYCIMPNHVHLVFRLLNAKSINPEENEDFPVTKILHGLKWYSALKANRVLGRTGNSFWQSESYDHVIRDTEELERIIFYTLYNPVKAGLIDGWEDWPFSYCKPEFRERFSQP</sequence>
<dbReference type="SMART" id="SM01321">
    <property type="entry name" value="Y1_Tnp"/>
    <property type="match status" value="1"/>
</dbReference>
<evidence type="ECO:0000313" key="3">
    <source>
        <dbReference type="Proteomes" id="UP000317557"/>
    </source>
</evidence>
<keyword evidence="3" id="KW-1185">Reference proteome</keyword>
<dbReference type="AlphaFoldDB" id="A0A521F0M5"/>
<dbReference type="RefSeq" id="WP_142455546.1">
    <property type="nucleotide sequence ID" value="NZ_FXTP01000014.1"/>
</dbReference>
<dbReference type="GO" id="GO:0004803">
    <property type="term" value="F:transposase activity"/>
    <property type="evidence" value="ECO:0007669"/>
    <property type="project" value="InterPro"/>
</dbReference>
<dbReference type="PANTHER" id="PTHR36966">
    <property type="entry name" value="REP-ASSOCIATED TYROSINE TRANSPOSASE"/>
    <property type="match status" value="1"/>
</dbReference>
<accession>A0A521F0M5</accession>
<dbReference type="GO" id="GO:0043565">
    <property type="term" value="F:sequence-specific DNA binding"/>
    <property type="evidence" value="ECO:0007669"/>
    <property type="project" value="TreeGrafter"/>
</dbReference>
<dbReference type="InterPro" id="IPR036515">
    <property type="entry name" value="Transposase_17_sf"/>
</dbReference>
<evidence type="ECO:0000259" key="1">
    <source>
        <dbReference type="SMART" id="SM01321"/>
    </source>
</evidence>
<proteinExistence type="predicted"/>
<feature type="domain" description="Transposase IS200-like" evidence="1">
    <location>
        <begin position="42"/>
        <end position="222"/>
    </location>
</feature>
<reference evidence="2 3" key="1">
    <citation type="submission" date="2017-05" db="EMBL/GenBank/DDBJ databases">
        <authorList>
            <person name="Varghese N."/>
            <person name="Submissions S."/>
        </authorList>
    </citation>
    <scope>NUCLEOTIDE SEQUENCE [LARGE SCALE GENOMIC DNA]</scope>
    <source>
        <strain evidence="2 3">DSM 21985</strain>
    </source>
</reference>
<dbReference type="Gene3D" id="3.30.70.1290">
    <property type="entry name" value="Transposase IS200-like"/>
    <property type="match status" value="1"/>
</dbReference>
<dbReference type="EMBL" id="FXTP01000014">
    <property type="protein sequence ID" value="SMO89709.1"/>
    <property type="molecule type" value="Genomic_DNA"/>
</dbReference>
<gene>
    <name evidence="2" type="ORF">SAMN06265219_11495</name>
</gene>
<dbReference type="Proteomes" id="UP000317557">
    <property type="component" value="Unassembled WGS sequence"/>
</dbReference>
<dbReference type="InterPro" id="IPR052715">
    <property type="entry name" value="RAYT_transposase"/>
</dbReference>
<dbReference type="SUPFAM" id="SSF143422">
    <property type="entry name" value="Transposase IS200-like"/>
    <property type="match status" value="1"/>
</dbReference>
<evidence type="ECO:0000313" key="2">
    <source>
        <dbReference type="EMBL" id="SMO89709.1"/>
    </source>
</evidence>
<dbReference type="GO" id="GO:0006313">
    <property type="term" value="P:DNA transposition"/>
    <property type="evidence" value="ECO:0007669"/>
    <property type="project" value="InterPro"/>
</dbReference>
<dbReference type="InterPro" id="IPR002686">
    <property type="entry name" value="Transposase_17"/>
</dbReference>
<organism evidence="2 3">
    <name type="scientific">Gracilimonas mengyeensis</name>
    <dbReference type="NCBI Taxonomy" id="1302730"/>
    <lineage>
        <taxon>Bacteria</taxon>
        <taxon>Pseudomonadati</taxon>
        <taxon>Balneolota</taxon>
        <taxon>Balneolia</taxon>
        <taxon>Balneolales</taxon>
        <taxon>Balneolaceae</taxon>
        <taxon>Gracilimonas</taxon>
    </lineage>
</organism>
<dbReference type="PANTHER" id="PTHR36966:SF1">
    <property type="entry name" value="REP-ASSOCIATED TYROSINE TRANSPOSASE"/>
    <property type="match status" value="1"/>
</dbReference>
<dbReference type="OrthoDB" id="9794403at2"/>
<name>A0A521F0M5_9BACT</name>
<protein>
    <submittedName>
        <fullName evidence="2">Transposase IS200 like</fullName>
    </submittedName>
</protein>